<proteinExistence type="predicted"/>
<dbReference type="AlphaFoldDB" id="A0A2P2P3K8"/>
<name>A0A2P2P3K8_RHIMU</name>
<protein>
    <submittedName>
        <fullName evidence="1">Uncharacterized protein</fullName>
    </submittedName>
</protein>
<reference evidence="1" key="1">
    <citation type="submission" date="2018-02" db="EMBL/GenBank/DDBJ databases">
        <title>Rhizophora mucronata_Transcriptome.</title>
        <authorList>
            <person name="Meera S.P."/>
            <person name="Sreeshan A."/>
            <person name="Augustine A."/>
        </authorList>
    </citation>
    <scope>NUCLEOTIDE SEQUENCE</scope>
    <source>
        <tissue evidence="1">Leaf</tissue>
    </source>
</reference>
<sequence>MIFWSTKPEKGIWLIQMFVIHLHPTLEQYL</sequence>
<organism evidence="1">
    <name type="scientific">Rhizophora mucronata</name>
    <name type="common">Asiatic mangrove</name>
    <dbReference type="NCBI Taxonomy" id="61149"/>
    <lineage>
        <taxon>Eukaryota</taxon>
        <taxon>Viridiplantae</taxon>
        <taxon>Streptophyta</taxon>
        <taxon>Embryophyta</taxon>
        <taxon>Tracheophyta</taxon>
        <taxon>Spermatophyta</taxon>
        <taxon>Magnoliopsida</taxon>
        <taxon>eudicotyledons</taxon>
        <taxon>Gunneridae</taxon>
        <taxon>Pentapetalae</taxon>
        <taxon>rosids</taxon>
        <taxon>fabids</taxon>
        <taxon>Malpighiales</taxon>
        <taxon>Rhizophoraceae</taxon>
        <taxon>Rhizophora</taxon>
    </lineage>
</organism>
<dbReference type="EMBL" id="GGEC01068775">
    <property type="protein sequence ID" value="MBX49259.1"/>
    <property type="molecule type" value="Transcribed_RNA"/>
</dbReference>
<accession>A0A2P2P3K8</accession>
<evidence type="ECO:0000313" key="1">
    <source>
        <dbReference type="EMBL" id="MBX49259.1"/>
    </source>
</evidence>